<evidence type="ECO:0000313" key="3">
    <source>
        <dbReference type="Proteomes" id="UP001492380"/>
    </source>
</evidence>
<reference evidence="2 3" key="1">
    <citation type="submission" date="2024-04" db="EMBL/GenBank/DDBJ databases">
        <title>Phyllosticta paracitricarpa is synonymous to the EU quarantine fungus P. citricarpa based on phylogenomic analyses.</title>
        <authorList>
            <consortium name="Lawrence Berkeley National Laboratory"/>
            <person name="Van Ingen-Buijs V.A."/>
            <person name="Van Westerhoven A.C."/>
            <person name="Haridas S."/>
            <person name="Skiadas P."/>
            <person name="Martin F."/>
            <person name="Groenewald J.Z."/>
            <person name="Crous P.W."/>
            <person name="Seidl M.F."/>
        </authorList>
    </citation>
    <scope>NUCLEOTIDE SEQUENCE [LARGE SCALE GENOMIC DNA]</scope>
    <source>
        <strain evidence="2 3">CBS 123374</strain>
    </source>
</reference>
<comment type="caution">
    <text evidence="2">The sequence shown here is derived from an EMBL/GenBank/DDBJ whole genome shotgun (WGS) entry which is preliminary data.</text>
</comment>
<organism evidence="2 3">
    <name type="scientific">Phyllosticta capitalensis</name>
    <dbReference type="NCBI Taxonomy" id="121624"/>
    <lineage>
        <taxon>Eukaryota</taxon>
        <taxon>Fungi</taxon>
        <taxon>Dikarya</taxon>
        <taxon>Ascomycota</taxon>
        <taxon>Pezizomycotina</taxon>
        <taxon>Dothideomycetes</taxon>
        <taxon>Dothideomycetes incertae sedis</taxon>
        <taxon>Botryosphaeriales</taxon>
        <taxon>Phyllostictaceae</taxon>
        <taxon>Phyllosticta</taxon>
    </lineage>
</organism>
<feature type="compositionally biased region" description="Polar residues" evidence="1">
    <location>
        <begin position="362"/>
        <end position="373"/>
    </location>
</feature>
<feature type="region of interest" description="Disordered" evidence="1">
    <location>
        <begin position="26"/>
        <end position="94"/>
    </location>
</feature>
<protein>
    <submittedName>
        <fullName evidence="2">Uncharacterized protein</fullName>
    </submittedName>
</protein>
<sequence>MSKPPNRGQREDRRCRGAADEALRLGGCTSCPGPWRRGQGGRRVGWHRSKVDGRPTTSSIHSTAAGAGHLDSRPLDLTKLSSPSSSPPPPPPLNVAGAGAAIGVGAGLVEIHIVLLLSPGADQPRHGGANDVRTQSVCCAWGRVGKAKVEWLDGWREFAPITQHARRRLADSHRRYSHGGHGGDACAGLWACCAAGMLFRAWLARTVGELVLFRVSGIKHLARLKLSHVCPSFLSQHLALQPLLYLYDILLYHTPPRLLLLAPLPSRPAPAPRPFSGPSNSQVPGVSLYNVAVVLQATSQSPVRPPSNFESGLQRAPALCTILSVSAPGPAAVKAAPHSELETVETRRESERAQLGRPANPNRPTSADVSGPN</sequence>
<keyword evidence="3" id="KW-1185">Reference proteome</keyword>
<evidence type="ECO:0000313" key="2">
    <source>
        <dbReference type="EMBL" id="KAK8247080.1"/>
    </source>
</evidence>
<dbReference type="EMBL" id="JBBWRZ010000001">
    <property type="protein sequence ID" value="KAK8247080.1"/>
    <property type="molecule type" value="Genomic_DNA"/>
</dbReference>
<dbReference type="Proteomes" id="UP001492380">
    <property type="component" value="Unassembled WGS sequence"/>
</dbReference>
<feature type="compositionally biased region" description="Basic and acidic residues" evidence="1">
    <location>
        <begin position="337"/>
        <end position="354"/>
    </location>
</feature>
<evidence type="ECO:0000256" key="1">
    <source>
        <dbReference type="SAM" id="MobiDB-lite"/>
    </source>
</evidence>
<feature type="region of interest" description="Disordered" evidence="1">
    <location>
        <begin position="331"/>
        <end position="373"/>
    </location>
</feature>
<gene>
    <name evidence="2" type="ORF">HDK90DRAFT_461866</name>
</gene>
<proteinExistence type="predicted"/>
<name>A0ABR1Z3U4_9PEZI</name>
<accession>A0ABR1Z3U4</accession>